<feature type="non-terminal residue" evidence="1">
    <location>
        <position position="77"/>
    </location>
</feature>
<dbReference type="Proteomes" id="UP000053097">
    <property type="component" value="Unassembled WGS sequence"/>
</dbReference>
<name>A0A026WLG4_OOCBI</name>
<evidence type="ECO:0000313" key="2">
    <source>
        <dbReference type="Proteomes" id="UP000053097"/>
    </source>
</evidence>
<proteinExistence type="predicted"/>
<organism evidence="1 2">
    <name type="scientific">Ooceraea biroi</name>
    <name type="common">Clonal raider ant</name>
    <name type="synonym">Cerapachys biroi</name>
    <dbReference type="NCBI Taxonomy" id="2015173"/>
    <lineage>
        <taxon>Eukaryota</taxon>
        <taxon>Metazoa</taxon>
        <taxon>Ecdysozoa</taxon>
        <taxon>Arthropoda</taxon>
        <taxon>Hexapoda</taxon>
        <taxon>Insecta</taxon>
        <taxon>Pterygota</taxon>
        <taxon>Neoptera</taxon>
        <taxon>Endopterygota</taxon>
        <taxon>Hymenoptera</taxon>
        <taxon>Apocrita</taxon>
        <taxon>Aculeata</taxon>
        <taxon>Formicoidea</taxon>
        <taxon>Formicidae</taxon>
        <taxon>Dorylinae</taxon>
        <taxon>Ooceraea</taxon>
    </lineage>
</organism>
<dbReference type="AlphaFoldDB" id="A0A026WLG4"/>
<keyword evidence="2" id="KW-1185">Reference proteome</keyword>
<reference evidence="1 2" key="1">
    <citation type="journal article" date="2014" name="Curr. Biol.">
        <title>The genome of the clonal raider ant Cerapachys biroi.</title>
        <authorList>
            <person name="Oxley P.R."/>
            <person name="Ji L."/>
            <person name="Fetter-Pruneda I."/>
            <person name="McKenzie S.K."/>
            <person name="Li C."/>
            <person name="Hu H."/>
            <person name="Zhang G."/>
            <person name="Kronauer D.J."/>
        </authorList>
    </citation>
    <scope>NUCLEOTIDE SEQUENCE [LARGE SCALE GENOMIC DNA]</scope>
</reference>
<gene>
    <name evidence="1" type="ORF">X777_02743</name>
</gene>
<sequence>MQKSFGKQTYIVSYKYLISTTMTCSKSYLQWKVASEPSGITCTAFEATFSAKETSCWHQLEWIHARVISNRSNIVMN</sequence>
<evidence type="ECO:0000313" key="1">
    <source>
        <dbReference type="EMBL" id="EZA56892.1"/>
    </source>
</evidence>
<protein>
    <submittedName>
        <fullName evidence="1">Uncharacterized protein</fullName>
    </submittedName>
</protein>
<dbReference type="EMBL" id="KK107154">
    <property type="protein sequence ID" value="EZA56892.1"/>
    <property type="molecule type" value="Genomic_DNA"/>
</dbReference>
<accession>A0A026WLG4</accession>